<feature type="transmembrane region" description="Helical" evidence="2">
    <location>
        <begin position="402"/>
        <end position="420"/>
    </location>
</feature>
<feature type="transmembrane region" description="Helical" evidence="2">
    <location>
        <begin position="312"/>
        <end position="332"/>
    </location>
</feature>
<dbReference type="EMBL" id="VUOB01000047">
    <property type="protein sequence ID" value="KAA2257081.1"/>
    <property type="molecule type" value="Genomic_DNA"/>
</dbReference>
<keyword evidence="4" id="KW-1185">Reference proteome</keyword>
<dbReference type="Proteomes" id="UP000323454">
    <property type="component" value="Unassembled WGS sequence"/>
</dbReference>
<feature type="transmembrane region" description="Helical" evidence="2">
    <location>
        <begin position="451"/>
        <end position="471"/>
    </location>
</feature>
<keyword evidence="2" id="KW-1133">Transmembrane helix</keyword>
<feature type="transmembrane region" description="Helical" evidence="2">
    <location>
        <begin position="121"/>
        <end position="144"/>
    </location>
</feature>
<feature type="transmembrane region" description="Helical" evidence="2">
    <location>
        <begin position="377"/>
        <end position="395"/>
    </location>
</feature>
<reference evidence="3 4" key="2">
    <citation type="submission" date="2019-09" db="EMBL/GenBank/DDBJ databases">
        <authorList>
            <person name="Jin C."/>
        </authorList>
    </citation>
    <scope>NUCLEOTIDE SEQUENCE [LARGE SCALE GENOMIC DNA]</scope>
    <source>
        <strain evidence="3 4">AN110305</strain>
    </source>
</reference>
<feature type="transmembrane region" description="Helical" evidence="2">
    <location>
        <begin position="715"/>
        <end position="735"/>
    </location>
</feature>
<dbReference type="OrthoDB" id="3752109at2"/>
<evidence type="ECO:0000313" key="3">
    <source>
        <dbReference type="EMBL" id="KAA2257081.1"/>
    </source>
</evidence>
<feature type="region of interest" description="Disordered" evidence="1">
    <location>
        <begin position="744"/>
        <end position="766"/>
    </location>
</feature>
<evidence type="ECO:0000313" key="4">
    <source>
        <dbReference type="Proteomes" id="UP000323454"/>
    </source>
</evidence>
<dbReference type="RefSeq" id="WP_149852314.1">
    <property type="nucleotide sequence ID" value="NZ_VUOB01000047.1"/>
</dbReference>
<organism evidence="3 4">
    <name type="scientific">Solihabitans fulvus</name>
    <dbReference type="NCBI Taxonomy" id="1892852"/>
    <lineage>
        <taxon>Bacteria</taxon>
        <taxon>Bacillati</taxon>
        <taxon>Actinomycetota</taxon>
        <taxon>Actinomycetes</taxon>
        <taxon>Pseudonocardiales</taxon>
        <taxon>Pseudonocardiaceae</taxon>
        <taxon>Solihabitans</taxon>
    </lineage>
</organism>
<sequence>MTTVSGTAVDESPRHQHADPGESPVRRWHGVATAAGVCVLVALLAQLPLLRNRLFYFWDDSAAQFVPMWHALGKRILSGEFPLMLDLHSWVGGNLVAEAMFGTWNPVNLANYVLVALIPDLGVGAAVVKSEYLVLLALGLYLLCREYGASTWLSAAVAVALPFGGFTLFFDASTWAAGLMSSAWVPFVWWSARRMARGRSTAWLPFVFGYLAVTAGNPYGLLAVCVVLLGLLVEFWVGRDRRAVRHLLGLGAMVGGVALLVFLPLLNNGAVAARQGKDLYNVGQLVPSVNDLLASSMPSYVPTIRSFAPGSIRMTVPTTYFVWFALPLLAWLDWRVLRARWRTLLAVFVFSGCYLVAALGPSNLWMFRWPLRLVQDAYFGLGVLLAVLLTAGLRTDHLRRRILVTVGVLAGSGYLAFSAWPKIAVRHAVALALLTVLTAAAVFAARRGARWLTAVLGVGTVAVLALQLAWFPANRDVTDYSFPTSTHDLRQQFGDRYQGTTFQVAELSLANRVGAERSWRHLLFGNMYRAAGVDAVTSYTGIGDRHFAGPLCLDFVGATCAKAYPRLWEPTEAGGAPLADLMRLRTVVVQRALIDAPEVPAGWSVAERDDVVTVLRRDGQDRFPDGRLGWVSAGSTVTADTAVGQREERVRFERGPHATGPTRLAFARLDWPGYQAEVDGVSVPVRSGPAGLVEVEVPERLRSGELTLHWAPPGLPLGLLGALLGALGAVGLSWWQYRQRRRTGGDAVSVTPSEPGTLGGREHRRL</sequence>
<reference evidence="3 4" key="1">
    <citation type="submission" date="2019-09" db="EMBL/GenBank/DDBJ databases">
        <title>Goodfellowia gen. nov., a new genus of the Pseudonocardineae related to Actinoalloteichus, containing Goodfellowia coeruleoviolacea gen. nov., comb. nov. gen. nov., comb. nov.</title>
        <authorList>
            <person name="Labeda D."/>
        </authorList>
    </citation>
    <scope>NUCLEOTIDE SEQUENCE [LARGE SCALE GENOMIC DNA]</scope>
    <source>
        <strain evidence="3 4">AN110305</strain>
    </source>
</reference>
<feature type="compositionally biased region" description="Basic and acidic residues" evidence="1">
    <location>
        <begin position="11"/>
        <end position="20"/>
    </location>
</feature>
<comment type="caution">
    <text evidence="3">The sequence shown here is derived from an EMBL/GenBank/DDBJ whole genome shotgun (WGS) entry which is preliminary data.</text>
</comment>
<protein>
    <recommendedName>
        <fullName evidence="5">Membrane protein YfhO</fullName>
    </recommendedName>
</protein>
<dbReference type="AlphaFoldDB" id="A0A5B2X1K8"/>
<keyword evidence="2" id="KW-0472">Membrane</keyword>
<feature type="transmembrane region" description="Helical" evidence="2">
    <location>
        <begin position="28"/>
        <end position="50"/>
    </location>
</feature>
<feature type="transmembrane region" description="Helical" evidence="2">
    <location>
        <begin position="247"/>
        <end position="266"/>
    </location>
</feature>
<name>A0A5B2X1K8_9PSEU</name>
<proteinExistence type="predicted"/>
<evidence type="ECO:0000256" key="2">
    <source>
        <dbReference type="SAM" id="Phobius"/>
    </source>
</evidence>
<keyword evidence="2" id="KW-0812">Transmembrane</keyword>
<feature type="transmembrane region" description="Helical" evidence="2">
    <location>
        <begin position="151"/>
        <end position="169"/>
    </location>
</feature>
<evidence type="ECO:0008006" key="5">
    <source>
        <dbReference type="Google" id="ProtNLM"/>
    </source>
</evidence>
<evidence type="ECO:0000256" key="1">
    <source>
        <dbReference type="SAM" id="MobiDB-lite"/>
    </source>
</evidence>
<feature type="region of interest" description="Disordered" evidence="1">
    <location>
        <begin position="1"/>
        <end position="24"/>
    </location>
</feature>
<gene>
    <name evidence="3" type="ORF">F0L68_25380</name>
</gene>
<feature type="transmembrane region" description="Helical" evidence="2">
    <location>
        <begin position="221"/>
        <end position="238"/>
    </location>
</feature>
<feature type="transmembrane region" description="Helical" evidence="2">
    <location>
        <begin position="426"/>
        <end position="444"/>
    </location>
</feature>
<feature type="transmembrane region" description="Helical" evidence="2">
    <location>
        <begin position="344"/>
        <end position="365"/>
    </location>
</feature>
<accession>A0A5B2X1K8</accession>